<gene>
    <name evidence="1" type="ORF">SDJN03_03324</name>
</gene>
<comment type="caution">
    <text evidence="1">The sequence shown here is derived from an EMBL/GenBank/DDBJ whole genome shotgun (WGS) entry which is preliminary data.</text>
</comment>
<name>A0AAV6P1H8_9ROSI</name>
<protein>
    <submittedName>
        <fullName evidence="1">Uncharacterized protein</fullName>
    </submittedName>
</protein>
<dbReference type="AlphaFoldDB" id="A0AAV6P1H8"/>
<dbReference type="EMBL" id="JAGKQH010000002">
    <property type="protein sequence ID" value="KAG6606007.1"/>
    <property type="molecule type" value="Genomic_DNA"/>
</dbReference>
<reference evidence="1 2" key="1">
    <citation type="journal article" date="2021" name="Hortic Res">
        <title>The domestication of Cucurbita argyrosperma as revealed by the genome of its wild relative.</title>
        <authorList>
            <person name="Barrera-Redondo J."/>
            <person name="Sanchez-de la Vega G."/>
            <person name="Aguirre-Liguori J.A."/>
            <person name="Castellanos-Morales G."/>
            <person name="Gutierrez-Guerrero Y.T."/>
            <person name="Aguirre-Dugua X."/>
            <person name="Aguirre-Planter E."/>
            <person name="Tenaillon M.I."/>
            <person name="Lira-Saade R."/>
            <person name="Eguiarte L.E."/>
        </authorList>
    </citation>
    <scope>NUCLEOTIDE SEQUENCE [LARGE SCALE GENOMIC DNA]</scope>
    <source>
        <strain evidence="1">JBR-2021</strain>
    </source>
</reference>
<evidence type="ECO:0000313" key="1">
    <source>
        <dbReference type="EMBL" id="KAG6606007.1"/>
    </source>
</evidence>
<sequence length="115" mass="12941">MFQVIPEVDMAMNDEHDPSLQSSPVSWYVHFVLDLNVYRIFEAVPGDHMHKSLRIGMEATLLFKGIKAPVMLLSMQFCEVVTRPESSSQLMVSYLDSEDGLPSMWSTGNASLALF</sequence>
<proteinExistence type="predicted"/>
<keyword evidence="2" id="KW-1185">Reference proteome</keyword>
<dbReference type="Proteomes" id="UP000685013">
    <property type="component" value="Chromosome 2"/>
</dbReference>
<feature type="non-terminal residue" evidence="1">
    <location>
        <position position="1"/>
    </location>
</feature>
<evidence type="ECO:0000313" key="2">
    <source>
        <dbReference type="Proteomes" id="UP000685013"/>
    </source>
</evidence>
<organism evidence="1 2">
    <name type="scientific">Cucurbita argyrosperma subsp. sororia</name>
    <dbReference type="NCBI Taxonomy" id="37648"/>
    <lineage>
        <taxon>Eukaryota</taxon>
        <taxon>Viridiplantae</taxon>
        <taxon>Streptophyta</taxon>
        <taxon>Embryophyta</taxon>
        <taxon>Tracheophyta</taxon>
        <taxon>Spermatophyta</taxon>
        <taxon>Magnoliopsida</taxon>
        <taxon>eudicotyledons</taxon>
        <taxon>Gunneridae</taxon>
        <taxon>Pentapetalae</taxon>
        <taxon>rosids</taxon>
        <taxon>fabids</taxon>
        <taxon>Cucurbitales</taxon>
        <taxon>Cucurbitaceae</taxon>
        <taxon>Cucurbiteae</taxon>
        <taxon>Cucurbita</taxon>
    </lineage>
</organism>
<accession>A0AAV6P1H8</accession>